<dbReference type="EMBL" id="AP018316">
    <property type="protein sequence ID" value="BAZ86212.1"/>
    <property type="molecule type" value="Genomic_DNA"/>
</dbReference>
<evidence type="ECO:0008006" key="5">
    <source>
        <dbReference type="Google" id="ProtNLM"/>
    </source>
</evidence>
<protein>
    <recommendedName>
        <fullName evidence="5">Lipopolysaccharide assembly protein A domain-containing protein</fullName>
    </recommendedName>
</protein>
<keyword evidence="2" id="KW-0812">Transmembrane</keyword>
<feature type="transmembrane region" description="Helical" evidence="2">
    <location>
        <begin position="44"/>
        <end position="64"/>
    </location>
</feature>
<feature type="compositionally biased region" description="Acidic residues" evidence="1">
    <location>
        <begin position="187"/>
        <end position="205"/>
    </location>
</feature>
<feature type="transmembrane region" description="Helical" evidence="2">
    <location>
        <begin position="7"/>
        <end position="24"/>
    </location>
</feature>
<feature type="compositionally biased region" description="Polar residues" evidence="1">
    <location>
        <begin position="77"/>
        <end position="91"/>
    </location>
</feature>
<evidence type="ECO:0000256" key="2">
    <source>
        <dbReference type="SAM" id="Phobius"/>
    </source>
</evidence>
<dbReference type="OrthoDB" id="428681at2"/>
<keyword evidence="2" id="KW-0472">Membrane</keyword>
<keyword evidence="2" id="KW-1133">Transmembrane helix</keyword>
<name>A0A1Z4V3W9_9CYAN</name>
<feature type="region of interest" description="Disordered" evidence="1">
    <location>
        <begin position="77"/>
        <end position="211"/>
    </location>
</feature>
<dbReference type="Proteomes" id="UP000218702">
    <property type="component" value="Chromosome"/>
</dbReference>
<accession>A0A1Z4V3W9</accession>
<dbReference type="KEGG" id="dcm:NIES806_24230"/>
<dbReference type="RefSeq" id="WP_096667547.1">
    <property type="nucleotide sequence ID" value="NZ_AP018316.1"/>
</dbReference>
<feature type="compositionally biased region" description="Pro residues" evidence="1">
    <location>
        <begin position="92"/>
        <end position="101"/>
    </location>
</feature>
<reference evidence="3 4" key="1">
    <citation type="submission" date="2017-06" db="EMBL/GenBank/DDBJ databases">
        <title>Genome sequencing of cyanobaciteial culture collection at National Institute for Environmental Studies (NIES).</title>
        <authorList>
            <person name="Hirose Y."/>
            <person name="Shimura Y."/>
            <person name="Fujisawa T."/>
            <person name="Nakamura Y."/>
            <person name="Kawachi M."/>
        </authorList>
    </citation>
    <scope>NUCLEOTIDE SEQUENCE [LARGE SCALE GENOMIC DNA]</scope>
    <source>
        <strain evidence="3 4">NIES-806</strain>
    </source>
</reference>
<sequence>MAAIRLIILVTAMLGLIIILVQNLSPSLPLVFLGMRSQALPLALWILLSITAGILTSLIITKLLKVATDLNLQAQQPIPKSIPTSPRVRQNTPPPTSPSPPVSQADDEFDDWDTNRNQDDWDDGEDSPPEQKTSASPQSSNSRPSSVYSYSSQSPKNTAVGKTESVYDADYRVIIPPYQESGKNQVTDDDDWDFFEDDDFEDDEENKPQKR</sequence>
<gene>
    <name evidence="3" type="ORF">NIES806_24230</name>
</gene>
<evidence type="ECO:0000313" key="4">
    <source>
        <dbReference type="Proteomes" id="UP000218702"/>
    </source>
</evidence>
<proteinExistence type="predicted"/>
<evidence type="ECO:0000256" key="1">
    <source>
        <dbReference type="SAM" id="MobiDB-lite"/>
    </source>
</evidence>
<feature type="compositionally biased region" description="Low complexity" evidence="1">
    <location>
        <begin position="134"/>
        <end position="154"/>
    </location>
</feature>
<organism evidence="3 4">
    <name type="scientific">Dolichospermum compactum NIES-806</name>
    <dbReference type="NCBI Taxonomy" id="1973481"/>
    <lineage>
        <taxon>Bacteria</taxon>
        <taxon>Bacillati</taxon>
        <taxon>Cyanobacteriota</taxon>
        <taxon>Cyanophyceae</taxon>
        <taxon>Nostocales</taxon>
        <taxon>Aphanizomenonaceae</taxon>
        <taxon>Dolichospermum</taxon>
        <taxon>Dolichospermum compactum</taxon>
    </lineage>
</organism>
<evidence type="ECO:0000313" key="3">
    <source>
        <dbReference type="EMBL" id="BAZ86212.1"/>
    </source>
</evidence>
<dbReference type="AlphaFoldDB" id="A0A1Z4V3W9"/>
<keyword evidence="4" id="KW-1185">Reference proteome</keyword>